<sequence>MDSNTREPGTAIVADLTEVSLFTDCRGVMAEWNGQSQSAFESNLIRLRVEGRLGLGVGKLQAVSESQTAD</sequence>
<accession>A0A2A2WPQ0</accession>
<evidence type="ECO:0000313" key="1">
    <source>
        <dbReference type="EMBL" id="PAY23167.1"/>
    </source>
</evidence>
<dbReference type="AlphaFoldDB" id="A0A2A2WPQ0"/>
<dbReference type="RefSeq" id="WP_095718360.1">
    <property type="nucleotide sequence ID" value="NZ_NTGA01000017.1"/>
</dbReference>
<reference evidence="2" key="1">
    <citation type="submission" date="2017-09" db="EMBL/GenBank/DDBJ databases">
        <authorList>
            <person name="Zhang Y."/>
            <person name="Huang X."/>
            <person name="Liu J."/>
            <person name="Lu L."/>
            <person name="Peng K."/>
        </authorList>
    </citation>
    <scope>NUCLEOTIDE SEQUENCE [LARGE SCALE GENOMIC DNA]</scope>
    <source>
        <strain evidence="2">S-XJ-1</strain>
    </source>
</reference>
<name>A0A2A2WPQ0_9ACTN</name>
<comment type="caution">
    <text evidence="1">The sequence shown here is derived from an EMBL/GenBank/DDBJ whole genome shotgun (WGS) entry which is preliminary data.</text>
</comment>
<protein>
    <submittedName>
        <fullName evidence="1">Uncharacterized protein</fullName>
    </submittedName>
</protein>
<gene>
    <name evidence="1" type="ORF">CEY15_10280</name>
</gene>
<dbReference type="EMBL" id="NTGA01000017">
    <property type="protein sequence ID" value="PAY23167.1"/>
    <property type="molecule type" value="Genomic_DNA"/>
</dbReference>
<organism evidence="1 2">
    <name type="scientific">Dietzia natronolimnaea</name>
    <dbReference type="NCBI Taxonomy" id="161920"/>
    <lineage>
        <taxon>Bacteria</taxon>
        <taxon>Bacillati</taxon>
        <taxon>Actinomycetota</taxon>
        <taxon>Actinomycetes</taxon>
        <taxon>Mycobacteriales</taxon>
        <taxon>Dietziaceae</taxon>
        <taxon>Dietzia</taxon>
    </lineage>
</organism>
<proteinExistence type="predicted"/>
<keyword evidence="2" id="KW-1185">Reference proteome</keyword>
<evidence type="ECO:0000313" key="2">
    <source>
        <dbReference type="Proteomes" id="UP000218810"/>
    </source>
</evidence>
<dbReference type="Proteomes" id="UP000218810">
    <property type="component" value="Unassembled WGS sequence"/>
</dbReference>